<evidence type="ECO:0000256" key="5">
    <source>
        <dbReference type="ARBA" id="ARBA00023004"/>
    </source>
</evidence>
<accession>A0A0F5NL89</accession>
<dbReference type="GO" id="GO:0004497">
    <property type="term" value="F:monooxygenase activity"/>
    <property type="evidence" value="ECO:0007669"/>
    <property type="project" value="UniProtKB-KW"/>
</dbReference>
<evidence type="ECO:0000256" key="4">
    <source>
        <dbReference type="ARBA" id="ARBA00023002"/>
    </source>
</evidence>
<proteinExistence type="inferred from homology"/>
<reference evidence="8 9" key="1">
    <citation type="submission" date="2016-01" db="EMBL/GenBank/DDBJ databases">
        <title>The new phylogeny of the genus Mycobacterium.</title>
        <authorList>
            <person name="Tarcisio F."/>
            <person name="Conor M."/>
            <person name="Antonella G."/>
            <person name="Elisabetta G."/>
            <person name="Giulia F.S."/>
            <person name="Sara T."/>
            <person name="Anna F."/>
            <person name="Clotilde B."/>
            <person name="Roberto B."/>
            <person name="Veronica D.S."/>
            <person name="Fabio R."/>
            <person name="Monica P."/>
            <person name="Olivier J."/>
            <person name="Enrico T."/>
            <person name="Nicola S."/>
        </authorList>
    </citation>
    <scope>NUCLEOTIDE SEQUENCE [LARGE SCALE GENOMIC DNA]</scope>
    <source>
        <strain evidence="8 9">DSM 44803</strain>
    </source>
</reference>
<dbReference type="Gene3D" id="1.10.630.10">
    <property type="entry name" value="Cytochrome P450"/>
    <property type="match status" value="1"/>
</dbReference>
<dbReference type="InterPro" id="IPR002397">
    <property type="entry name" value="Cyt_P450_B"/>
</dbReference>
<dbReference type="GO" id="GO:0005506">
    <property type="term" value="F:iron ion binding"/>
    <property type="evidence" value="ECO:0007669"/>
    <property type="project" value="InterPro"/>
</dbReference>
<dbReference type="Pfam" id="PF00067">
    <property type="entry name" value="p450"/>
    <property type="match status" value="2"/>
</dbReference>
<evidence type="ECO:0000256" key="3">
    <source>
        <dbReference type="ARBA" id="ARBA00022723"/>
    </source>
</evidence>
<sequence>MRSVAPAMRVEGSGVVVTTRAAMTEVFRHPEIYSSAMPAGHFGNARPLIPIEVDPPDQRKFRKILDPLFTPKHLEHLAGPIETLVNDLIDTFIDEPEIDFAQRFSVPFPSQVFLTMFGLSMQDLPRFLAMKDGIIRPFHVLGTALNDPRTQELRATSAASIYDYFNEVLDQREAEPRDDLLSHLLVAEVEGEKLTREETLDICFLLLIAGLDTVSASLDCFFRYLAEHPDKRAALVADPAISPAVVEELLRWESPVMLVSRIATQDTELGGCPIHAGDKVHPFIGSANTDESEFPEADIIRWGRKANRHIAFGAGVHRCLGSNLARLELRTALRVWHSRIPHYRVKPGTELIYTIGVRSVDSFPMVLGESA</sequence>
<dbReference type="GO" id="GO:0016705">
    <property type="term" value="F:oxidoreductase activity, acting on paired donors, with incorporation or reduction of molecular oxygen"/>
    <property type="evidence" value="ECO:0007669"/>
    <property type="project" value="InterPro"/>
</dbReference>
<comment type="similarity">
    <text evidence="1 7">Belongs to the cytochrome P450 family.</text>
</comment>
<protein>
    <submittedName>
        <fullName evidence="8">Cytochrome</fullName>
    </submittedName>
</protein>
<keyword evidence="9" id="KW-1185">Reference proteome</keyword>
<evidence type="ECO:0000313" key="9">
    <source>
        <dbReference type="Proteomes" id="UP000193781"/>
    </source>
</evidence>
<evidence type="ECO:0000256" key="6">
    <source>
        <dbReference type="ARBA" id="ARBA00023033"/>
    </source>
</evidence>
<evidence type="ECO:0000256" key="1">
    <source>
        <dbReference type="ARBA" id="ARBA00010617"/>
    </source>
</evidence>
<keyword evidence="5 7" id="KW-0408">Iron</keyword>
<gene>
    <name evidence="8" type="ORF">AWC17_29490</name>
</gene>
<dbReference type="EMBL" id="LQPH01000081">
    <property type="protein sequence ID" value="ORW27170.1"/>
    <property type="molecule type" value="Genomic_DNA"/>
</dbReference>
<dbReference type="PROSITE" id="PS00086">
    <property type="entry name" value="CYTOCHROME_P450"/>
    <property type="match status" value="1"/>
</dbReference>
<evidence type="ECO:0000313" key="8">
    <source>
        <dbReference type="EMBL" id="ORW27170.1"/>
    </source>
</evidence>
<dbReference type="STRING" id="244292.ABW17_02385"/>
<dbReference type="Proteomes" id="UP000193781">
    <property type="component" value="Unassembled WGS sequence"/>
</dbReference>
<dbReference type="PANTHER" id="PTHR46696:SF6">
    <property type="entry name" value="P450, PUTATIVE (EUROFUNG)-RELATED"/>
    <property type="match status" value="1"/>
</dbReference>
<keyword evidence="4 7" id="KW-0560">Oxidoreductase</keyword>
<keyword evidence="3 7" id="KW-0479">Metal-binding</keyword>
<name>A0A0F5NL89_9MYCO</name>
<dbReference type="PRINTS" id="PR00359">
    <property type="entry name" value="BP450"/>
</dbReference>
<evidence type="ECO:0000256" key="7">
    <source>
        <dbReference type="RuleBase" id="RU000461"/>
    </source>
</evidence>
<dbReference type="AlphaFoldDB" id="A0A0F5NL89"/>
<evidence type="ECO:0000256" key="2">
    <source>
        <dbReference type="ARBA" id="ARBA00022617"/>
    </source>
</evidence>
<keyword evidence="2 7" id="KW-0349">Heme</keyword>
<comment type="caution">
    <text evidence="8">The sequence shown here is derived from an EMBL/GenBank/DDBJ whole genome shotgun (WGS) entry which is preliminary data.</text>
</comment>
<keyword evidence="6 7" id="KW-0503">Monooxygenase</keyword>
<dbReference type="PRINTS" id="PR00385">
    <property type="entry name" value="P450"/>
</dbReference>
<dbReference type="InterPro" id="IPR036396">
    <property type="entry name" value="Cyt_P450_sf"/>
</dbReference>
<organism evidence="8 9">
    <name type="scientific">Mycobacterium nebraskense</name>
    <dbReference type="NCBI Taxonomy" id="244292"/>
    <lineage>
        <taxon>Bacteria</taxon>
        <taxon>Bacillati</taxon>
        <taxon>Actinomycetota</taxon>
        <taxon>Actinomycetes</taxon>
        <taxon>Mycobacteriales</taxon>
        <taxon>Mycobacteriaceae</taxon>
        <taxon>Mycobacterium</taxon>
    </lineage>
</organism>
<dbReference type="GO" id="GO:0020037">
    <property type="term" value="F:heme binding"/>
    <property type="evidence" value="ECO:0007669"/>
    <property type="project" value="InterPro"/>
</dbReference>
<dbReference type="InterPro" id="IPR001128">
    <property type="entry name" value="Cyt_P450"/>
</dbReference>
<dbReference type="SUPFAM" id="SSF48264">
    <property type="entry name" value="Cytochrome P450"/>
    <property type="match status" value="1"/>
</dbReference>
<dbReference type="InterPro" id="IPR017972">
    <property type="entry name" value="Cyt_P450_CS"/>
</dbReference>
<dbReference type="PANTHER" id="PTHR46696">
    <property type="entry name" value="P450, PUTATIVE (EUROFUNG)-RELATED"/>
    <property type="match status" value="1"/>
</dbReference>